<dbReference type="PANTHER" id="PTHR43776">
    <property type="entry name" value="TRANSPORT ATP-BINDING PROTEIN"/>
    <property type="match status" value="1"/>
</dbReference>
<evidence type="ECO:0000313" key="5">
    <source>
        <dbReference type="EMBL" id="EHQ91114.1"/>
    </source>
</evidence>
<dbReference type="Proteomes" id="UP000005104">
    <property type="component" value="Chromosome"/>
</dbReference>
<dbReference type="HOGENOM" id="CLU_000604_1_23_9"/>
<dbReference type="InterPro" id="IPR027417">
    <property type="entry name" value="P-loop_NTPase"/>
</dbReference>
<dbReference type="CDD" id="cd03257">
    <property type="entry name" value="ABC_NikE_OppD_transporters"/>
    <property type="match status" value="1"/>
</dbReference>
<keyword evidence="3 5" id="KW-0067">ATP-binding</keyword>
<dbReference type="InterPro" id="IPR017871">
    <property type="entry name" value="ABC_transporter-like_CS"/>
</dbReference>
<organism evidence="5 6">
    <name type="scientific">Desulfosporosinus youngiae DSM 17734</name>
    <dbReference type="NCBI Taxonomy" id="768710"/>
    <lineage>
        <taxon>Bacteria</taxon>
        <taxon>Bacillati</taxon>
        <taxon>Bacillota</taxon>
        <taxon>Clostridia</taxon>
        <taxon>Eubacteriales</taxon>
        <taxon>Desulfitobacteriaceae</taxon>
        <taxon>Desulfosporosinus</taxon>
    </lineage>
</organism>
<dbReference type="EMBL" id="CM001441">
    <property type="protein sequence ID" value="EHQ91114.1"/>
    <property type="molecule type" value="Genomic_DNA"/>
</dbReference>
<dbReference type="GO" id="GO:0005524">
    <property type="term" value="F:ATP binding"/>
    <property type="evidence" value="ECO:0007669"/>
    <property type="project" value="UniProtKB-KW"/>
</dbReference>
<protein>
    <submittedName>
        <fullName evidence="5">Oligopeptide/dipeptide ABC transporter, ATP-binding protein</fullName>
    </submittedName>
</protein>
<keyword evidence="1" id="KW-0813">Transport</keyword>
<dbReference type="InterPro" id="IPR013563">
    <property type="entry name" value="Oligopep_ABC_C"/>
</dbReference>
<keyword evidence="2" id="KW-0547">Nucleotide-binding</keyword>
<dbReference type="SMART" id="SM00382">
    <property type="entry name" value="AAA"/>
    <property type="match status" value="1"/>
</dbReference>
<dbReference type="eggNOG" id="COG4608">
    <property type="taxonomic scope" value="Bacteria"/>
</dbReference>
<keyword evidence="6" id="KW-1185">Reference proteome</keyword>
<dbReference type="GO" id="GO:0015833">
    <property type="term" value="P:peptide transport"/>
    <property type="evidence" value="ECO:0007669"/>
    <property type="project" value="InterPro"/>
</dbReference>
<dbReference type="Gene3D" id="3.40.50.300">
    <property type="entry name" value="P-loop containing nucleotide triphosphate hydrolases"/>
    <property type="match status" value="1"/>
</dbReference>
<feature type="domain" description="ABC transporter" evidence="4">
    <location>
        <begin position="31"/>
        <end position="275"/>
    </location>
</feature>
<evidence type="ECO:0000256" key="2">
    <source>
        <dbReference type="ARBA" id="ARBA00022741"/>
    </source>
</evidence>
<sequence length="341" mass="38848">MRSLTGLSMSIQNLCLSLFSNSKKGESVNLYEIKGVYKSYNSKEKPPVYAAFNINLTIKKGEVLGLVGESGCGKSTLAKMLLKLEQPTRGRIIFKQQDITDYSFKQMRKIRSSMQMIFQGTANAFNPYFTVEQIISEPLNNYSREAKELKKKKVVEIMERVGLNKTYLTRYGHEMSGGQRQRVGIARALILNPEFVVCDEAVSSIDYALKNQILSLLTDLKRQFGFTYLFISHDLSAVNKICDRVVVMYLGNIVEIIPHINEQVQHPYTKALLAATLIPNPHQREKNRVLFREGEGLKLPERGCIFQNRCLYAQSICLTDQPALMSKNDEYYVACHLCHNH</sequence>
<dbReference type="STRING" id="768710.DesyoDRAFT_4155"/>
<dbReference type="Pfam" id="PF00005">
    <property type="entry name" value="ABC_tran"/>
    <property type="match status" value="1"/>
</dbReference>
<dbReference type="SUPFAM" id="SSF52540">
    <property type="entry name" value="P-loop containing nucleoside triphosphate hydrolases"/>
    <property type="match status" value="1"/>
</dbReference>
<gene>
    <name evidence="5" type="ORF">DesyoDRAFT_4155</name>
</gene>
<dbReference type="InterPro" id="IPR050319">
    <property type="entry name" value="ABC_transp_ATP-bind"/>
</dbReference>
<reference evidence="5 6" key="1">
    <citation type="submission" date="2011-11" db="EMBL/GenBank/DDBJ databases">
        <title>The Noncontiguous Finished genome of Desulfosporosinus youngiae DSM 17734.</title>
        <authorList>
            <consortium name="US DOE Joint Genome Institute (JGI-PGF)"/>
            <person name="Lucas S."/>
            <person name="Han J."/>
            <person name="Lapidus A."/>
            <person name="Cheng J.-F."/>
            <person name="Goodwin L."/>
            <person name="Pitluck S."/>
            <person name="Peters L."/>
            <person name="Ovchinnikova G."/>
            <person name="Lu M."/>
            <person name="Land M.L."/>
            <person name="Hauser L."/>
            <person name="Pester M."/>
            <person name="Spring S."/>
            <person name="Ollivier B."/>
            <person name="Rattei T."/>
            <person name="Klenk H.-P."/>
            <person name="Wagner M."/>
            <person name="Loy A."/>
            <person name="Woyke T.J."/>
        </authorList>
    </citation>
    <scope>NUCLEOTIDE SEQUENCE [LARGE SCALE GENOMIC DNA]</scope>
    <source>
        <strain evidence="5 6">DSM 17734</strain>
    </source>
</reference>
<evidence type="ECO:0000256" key="1">
    <source>
        <dbReference type="ARBA" id="ARBA00022448"/>
    </source>
</evidence>
<evidence type="ECO:0000313" key="6">
    <source>
        <dbReference type="Proteomes" id="UP000005104"/>
    </source>
</evidence>
<dbReference type="Pfam" id="PF08352">
    <property type="entry name" value="oligo_HPY"/>
    <property type="match status" value="1"/>
</dbReference>
<proteinExistence type="predicted"/>
<name>H5XXA8_9FIRM</name>
<dbReference type="InterPro" id="IPR003439">
    <property type="entry name" value="ABC_transporter-like_ATP-bd"/>
</dbReference>
<evidence type="ECO:0000256" key="3">
    <source>
        <dbReference type="ARBA" id="ARBA00022840"/>
    </source>
</evidence>
<dbReference type="GO" id="GO:0055085">
    <property type="term" value="P:transmembrane transport"/>
    <property type="evidence" value="ECO:0007669"/>
    <property type="project" value="UniProtKB-ARBA"/>
</dbReference>
<dbReference type="PROSITE" id="PS50893">
    <property type="entry name" value="ABC_TRANSPORTER_2"/>
    <property type="match status" value="1"/>
</dbReference>
<dbReference type="NCBIfam" id="TIGR01727">
    <property type="entry name" value="oligo_HPY"/>
    <property type="match status" value="1"/>
</dbReference>
<dbReference type="InterPro" id="IPR003593">
    <property type="entry name" value="AAA+_ATPase"/>
</dbReference>
<evidence type="ECO:0000259" key="4">
    <source>
        <dbReference type="PROSITE" id="PS50893"/>
    </source>
</evidence>
<dbReference type="GO" id="GO:0016887">
    <property type="term" value="F:ATP hydrolysis activity"/>
    <property type="evidence" value="ECO:0007669"/>
    <property type="project" value="InterPro"/>
</dbReference>
<dbReference type="AlphaFoldDB" id="H5XXA8"/>
<dbReference type="PROSITE" id="PS00211">
    <property type="entry name" value="ABC_TRANSPORTER_1"/>
    <property type="match status" value="1"/>
</dbReference>
<accession>H5XXA8</accession>